<proteinExistence type="predicted"/>
<reference evidence="3" key="1">
    <citation type="submission" date="2022-11" db="UniProtKB">
        <authorList>
            <consortium name="WormBaseParasite"/>
        </authorList>
    </citation>
    <scope>IDENTIFICATION</scope>
</reference>
<keyword evidence="1" id="KW-0812">Transmembrane</keyword>
<dbReference type="WBParaSite" id="Minc3s02589g30784">
    <property type="protein sequence ID" value="Minc3s02589g30784"/>
    <property type="gene ID" value="Minc3s02589g30784"/>
</dbReference>
<keyword evidence="1" id="KW-0472">Membrane</keyword>
<name>A0A914MZT1_MELIC</name>
<accession>A0A914MZT1</accession>
<evidence type="ECO:0000313" key="3">
    <source>
        <dbReference type="WBParaSite" id="Minc3s02589g30784"/>
    </source>
</evidence>
<evidence type="ECO:0000256" key="1">
    <source>
        <dbReference type="SAM" id="Phobius"/>
    </source>
</evidence>
<organism evidence="2 3">
    <name type="scientific">Meloidogyne incognita</name>
    <name type="common">Southern root-knot nematode worm</name>
    <name type="synonym">Oxyuris incognita</name>
    <dbReference type="NCBI Taxonomy" id="6306"/>
    <lineage>
        <taxon>Eukaryota</taxon>
        <taxon>Metazoa</taxon>
        <taxon>Ecdysozoa</taxon>
        <taxon>Nematoda</taxon>
        <taxon>Chromadorea</taxon>
        <taxon>Rhabditida</taxon>
        <taxon>Tylenchina</taxon>
        <taxon>Tylenchomorpha</taxon>
        <taxon>Tylenchoidea</taxon>
        <taxon>Meloidogynidae</taxon>
        <taxon>Meloidogyninae</taxon>
        <taxon>Meloidogyne</taxon>
        <taxon>Meloidogyne incognita group</taxon>
    </lineage>
</organism>
<keyword evidence="1" id="KW-1133">Transmembrane helix</keyword>
<keyword evidence="2" id="KW-1185">Reference proteome</keyword>
<feature type="transmembrane region" description="Helical" evidence="1">
    <location>
        <begin position="48"/>
        <end position="71"/>
    </location>
</feature>
<dbReference type="Proteomes" id="UP000887563">
    <property type="component" value="Unplaced"/>
</dbReference>
<sequence length="86" mass="9999">MEQGNNTNYLSIFETCPSKVSRIKTQSTMFYVSSTATNKMNTFRTSQFVFTLLMNWITLSSGFASFMPIVLRNTHIFRLFKTYLTD</sequence>
<dbReference type="AlphaFoldDB" id="A0A914MZT1"/>
<protein>
    <submittedName>
        <fullName evidence="3">Uncharacterized protein</fullName>
    </submittedName>
</protein>
<evidence type="ECO:0000313" key="2">
    <source>
        <dbReference type="Proteomes" id="UP000887563"/>
    </source>
</evidence>